<feature type="region of interest" description="Disordered" evidence="1">
    <location>
        <begin position="1"/>
        <end position="22"/>
    </location>
</feature>
<evidence type="ECO:0000256" key="1">
    <source>
        <dbReference type="SAM" id="MobiDB-lite"/>
    </source>
</evidence>
<organism evidence="2 3">
    <name type="scientific">Lactuca virosa</name>
    <dbReference type="NCBI Taxonomy" id="75947"/>
    <lineage>
        <taxon>Eukaryota</taxon>
        <taxon>Viridiplantae</taxon>
        <taxon>Streptophyta</taxon>
        <taxon>Embryophyta</taxon>
        <taxon>Tracheophyta</taxon>
        <taxon>Spermatophyta</taxon>
        <taxon>Magnoliopsida</taxon>
        <taxon>eudicotyledons</taxon>
        <taxon>Gunneridae</taxon>
        <taxon>Pentapetalae</taxon>
        <taxon>asterids</taxon>
        <taxon>campanulids</taxon>
        <taxon>Asterales</taxon>
        <taxon>Asteraceae</taxon>
        <taxon>Cichorioideae</taxon>
        <taxon>Cichorieae</taxon>
        <taxon>Lactucinae</taxon>
        <taxon>Lactuca</taxon>
    </lineage>
</organism>
<gene>
    <name evidence="2" type="ORF">LVIROSA_LOCUS9122</name>
</gene>
<dbReference type="EMBL" id="CAKMRJ010001112">
    <property type="protein sequence ID" value="CAH1421738.1"/>
    <property type="molecule type" value="Genomic_DNA"/>
</dbReference>
<name>A0AAU9MM77_9ASTR</name>
<accession>A0AAU9MM77</accession>
<comment type="caution">
    <text evidence="2">The sequence shown here is derived from an EMBL/GenBank/DDBJ whole genome shotgun (WGS) entry which is preliminary data.</text>
</comment>
<protein>
    <submittedName>
        <fullName evidence="2">Uncharacterized protein</fullName>
    </submittedName>
</protein>
<dbReference type="AlphaFoldDB" id="A0AAU9MM77"/>
<evidence type="ECO:0000313" key="2">
    <source>
        <dbReference type="EMBL" id="CAH1421738.1"/>
    </source>
</evidence>
<proteinExistence type="predicted"/>
<dbReference type="Proteomes" id="UP001157418">
    <property type="component" value="Unassembled WGS sequence"/>
</dbReference>
<keyword evidence="3" id="KW-1185">Reference proteome</keyword>
<reference evidence="2 3" key="1">
    <citation type="submission" date="2022-01" db="EMBL/GenBank/DDBJ databases">
        <authorList>
            <person name="Xiong W."/>
            <person name="Schranz E."/>
        </authorList>
    </citation>
    <scope>NUCLEOTIDE SEQUENCE [LARGE SCALE GENOMIC DNA]</scope>
</reference>
<sequence length="70" mass="7793">MPPSDTIDAPVAGEDEESRGDQKARFVGTVVVRVWVGDPLFLFFCCCLSSHPPSSRCCRHRPLLVAEKEF</sequence>
<evidence type="ECO:0000313" key="3">
    <source>
        <dbReference type="Proteomes" id="UP001157418"/>
    </source>
</evidence>